<proteinExistence type="predicted"/>
<protein>
    <submittedName>
        <fullName evidence="1">Uncharacterized protein</fullName>
    </submittedName>
</protein>
<organism evidence="1 2">
    <name type="scientific">Burkholderia multivorans</name>
    <dbReference type="NCBI Taxonomy" id="87883"/>
    <lineage>
        <taxon>Bacteria</taxon>
        <taxon>Pseudomonadati</taxon>
        <taxon>Pseudomonadota</taxon>
        <taxon>Betaproteobacteria</taxon>
        <taxon>Burkholderiales</taxon>
        <taxon>Burkholderiaceae</taxon>
        <taxon>Burkholderia</taxon>
        <taxon>Burkholderia cepacia complex</taxon>
    </lineage>
</organism>
<gene>
    <name evidence="1" type="ORF">KTE52_16455</name>
</gene>
<accession>A0AAP2MPP9</accession>
<comment type="caution">
    <text evidence="1">The sequence shown here is derived from an EMBL/GenBank/DDBJ whole genome shotgun (WGS) entry which is preliminary data.</text>
</comment>
<dbReference type="EMBL" id="JAHPMX010000007">
    <property type="protein sequence ID" value="MBU9357929.1"/>
    <property type="molecule type" value="Genomic_DNA"/>
</dbReference>
<evidence type="ECO:0000313" key="2">
    <source>
        <dbReference type="Proteomes" id="UP001196915"/>
    </source>
</evidence>
<dbReference type="AlphaFoldDB" id="A0AAP2MPP9"/>
<reference evidence="1" key="1">
    <citation type="submission" date="2021-06" db="EMBL/GenBank/DDBJ databases">
        <title>A collection of bacterial strains from the Burkholderia cepacia Research Laboratory and Repository.</title>
        <authorList>
            <person name="Lipuma J."/>
            <person name="Spilker T."/>
        </authorList>
    </citation>
    <scope>NUCLEOTIDE SEQUENCE</scope>
    <source>
        <strain evidence="1">AU37435</strain>
    </source>
</reference>
<evidence type="ECO:0000313" key="1">
    <source>
        <dbReference type="EMBL" id="MBU9357929.1"/>
    </source>
</evidence>
<dbReference type="Proteomes" id="UP001196915">
    <property type="component" value="Unassembled WGS sequence"/>
</dbReference>
<name>A0AAP2MPP9_9BURK</name>
<sequence>MASMKRIVCVVSCRPMSVPRHASFTPSRAGGRRPSFVRGHSAAFDREHGRELGKPGCAPFLEKSVEWPL</sequence>